<dbReference type="Pfam" id="PF08704">
    <property type="entry name" value="GCD14"/>
    <property type="match status" value="1"/>
</dbReference>
<dbReference type="Gene3D" id="3.40.50.150">
    <property type="entry name" value="Vaccinia Virus protein VP39"/>
    <property type="match status" value="1"/>
</dbReference>
<keyword evidence="13" id="KW-1185">Reference proteome</keyword>
<evidence type="ECO:0000256" key="6">
    <source>
        <dbReference type="ARBA" id="ARBA00022691"/>
    </source>
</evidence>
<protein>
    <recommendedName>
        <fullName evidence="3">tRNA (adenine(58)-N(1))-methyltransferase catalytic subunit TRM61</fullName>
        <ecNumber evidence="2">2.1.1.220</ecNumber>
    </recommendedName>
    <alternativeName>
        <fullName evidence="9">tRNA(m1A58)-methyltransferase subunit TRM61</fullName>
    </alternativeName>
</protein>
<keyword evidence="6" id="KW-0949">S-adenosyl-L-methionine</keyword>
<evidence type="ECO:0000259" key="11">
    <source>
        <dbReference type="Pfam" id="PF08704"/>
    </source>
</evidence>
<evidence type="ECO:0000256" key="1">
    <source>
        <dbReference type="ARBA" id="ARBA00004123"/>
    </source>
</evidence>
<dbReference type="GO" id="GO:0031515">
    <property type="term" value="C:tRNA (m1A) methyltransferase complex"/>
    <property type="evidence" value="ECO:0007669"/>
    <property type="project" value="InterPro"/>
</dbReference>
<dbReference type="InterPro" id="IPR049470">
    <property type="entry name" value="TRM61_C"/>
</dbReference>
<keyword evidence="5" id="KW-0808">Transferase</keyword>
<organism evidence="12 13">
    <name type="scientific">Leucocoprinus birnbaumii</name>
    <dbReference type="NCBI Taxonomy" id="56174"/>
    <lineage>
        <taxon>Eukaryota</taxon>
        <taxon>Fungi</taxon>
        <taxon>Dikarya</taxon>
        <taxon>Basidiomycota</taxon>
        <taxon>Agaricomycotina</taxon>
        <taxon>Agaricomycetes</taxon>
        <taxon>Agaricomycetidae</taxon>
        <taxon>Agaricales</taxon>
        <taxon>Agaricineae</taxon>
        <taxon>Agaricaceae</taxon>
        <taxon>Leucocoprinus</taxon>
    </lineage>
</organism>
<comment type="caution">
    <text evidence="12">The sequence shown here is derived from an EMBL/GenBank/DDBJ whole genome shotgun (WGS) entry which is preliminary data.</text>
</comment>
<feature type="compositionally biased region" description="Basic and acidic residues" evidence="10">
    <location>
        <begin position="162"/>
        <end position="176"/>
    </location>
</feature>
<keyword evidence="4" id="KW-0489">Methyltransferase</keyword>
<feature type="region of interest" description="Disordered" evidence="10">
    <location>
        <begin position="109"/>
        <end position="184"/>
    </location>
</feature>
<name>A0AAD5VJ12_9AGAR</name>
<dbReference type="InterPro" id="IPR029063">
    <property type="entry name" value="SAM-dependent_MTases_sf"/>
</dbReference>
<dbReference type="GO" id="GO:0005634">
    <property type="term" value="C:nucleus"/>
    <property type="evidence" value="ECO:0007669"/>
    <property type="project" value="UniProtKB-SubCell"/>
</dbReference>
<keyword evidence="8" id="KW-0539">Nucleus</keyword>
<dbReference type="EC" id="2.1.1.220" evidence="2"/>
<dbReference type="PROSITE" id="PS51620">
    <property type="entry name" value="SAM_TRM61"/>
    <property type="match status" value="1"/>
</dbReference>
<comment type="subcellular location">
    <subcellularLocation>
        <location evidence="1">Nucleus</location>
    </subcellularLocation>
</comment>
<proteinExistence type="predicted"/>
<evidence type="ECO:0000256" key="5">
    <source>
        <dbReference type="ARBA" id="ARBA00022679"/>
    </source>
</evidence>
<evidence type="ECO:0000313" key="13">
    <source>
        <dbReference type="Proteomes" id="UP001213000"/>
    </source>
</evidence>
<accession>A0AAD5VJ12</accession>
<sequence>MTNTVTLTHRNVCKEGFTVENTVDSVFLDLPAPWDAVEHAKKALRKDRITRICCFSPCMEQVLRTVAALNDAGFTEISMYETLLRPHEVAQVPQLQSISEVSERLKDAEKKREEKRLRQIANNKARLAATEPTKRKRGYEDDDPGRPVETPVQDLSSSDESPETKRVRTQEGKDAGVEEAEADVTTVSVQVDMIKADENEVDKLMVDDESRMEITGTTSPSSPIPDSRISVSNALPEVRGHTSYLTFAVLVPFTAPLDSSSGTGGEAVSTTPSEPAPAPSEAPDKSSIVAS</sequence>
<dbReference type="SUPFAM" id="SSF53335">
    <property type="entry name" value="S-adenosyl-L-methionine-dependent methyltransferases"/>
    <property type="match status" value="1"/>
</dbReference>
<evidence type="ECO:0000256" key="4">
    <source>
        <dbReference type="ARBA" id="ARBA00022603"/>
    </source>
</evidence>
<dbReference type="PANTHER" id="PTHR12133:SF2">
    <property type="entry name" value="TRNA (ADENINE(58)-N(1))-METHYLTRANSFERASE CATALYTIC SUBUNIT TRMT61A"/>
    <property type="match status" value="1"/>
</dbReference>
<evidence type="ECO:0000256" key="9">
    <source>
        <dbReference type="ARBA" id="ARBA00033309"/>
    </source>
</evidence>
<feature type="region of interest" description="Disordered" evidence="10">
    <location>
        <begin position="255"/>
        <end position="291"/>
    </location>
</feature>
<reference evidence="12" key="1">
    <citation type="submission" date="2022-07" db="EMBL/GenBank/DDBJ databases">
        <title>Genome Sequence of Leucocoprinus birnbaumii.</title>
        <authorList>
            <person name="Buettner E."/>
        </authorList>
    </citation>
    <scope>NUCLEOTIDE SEQUENCE</scope>
    <source>
        <strain evidence="12">VT141</strain>
    </source>
</reference>
<evidence type="ECO:0000256" key="8">
    <source>
        <dbReference type="ARBA" id="ARBA00023242"/>
    </source>
</evidence>
<evidence type="ECO:0000256" key="3">
    <source>
        <dbReference type="ARBA" id="ARBA00015963"/>
    </source>
</evidence>
<dbReference type="EMBL" id="JANIEX010001016">
    <property type="protein sequence ID" value="KAJ3561348.1"/>
    <property type="molecule type" value="Genomic_DNA"/>
</dbReference>
<dbReference type="PANTHER" id="PTHR12133">
    <property type="entry name" value="TRNA (ADENINE(58)-N(1))-METHYLTRANSFERASE"/>
    <property type="match status" value="1"/>
</dbReference>
<evidence type="ECO:0000256" key="10">
    <source>
        <dbReference type="SAM" id="MobiDB-lite"/>
    </source>
</evidence>
<feature type="domain" description="tRNA (adenine(58)-N(1))-methyltransferase catalytic subunit TRM61 C-terminal" evidence="11">
    <location>
        <begin position="2"/>
        <end position="249"/>
    </location>
</feature>
<evidence type="ECO:0000313" key="12">
    <source>
        <dbReference type="EMBL" id="KAJ3561348.1"/>
    </source>
</evidence>
<evidence type="ECO:0000256" key="7">
    <source>
        <dbReference type="ARBA" id="ARBA00022694"/>
    </source>
</evidence>
<dbReference type="AlphaFoldDB" id="A0AAD5VJ12"/>
<dbReference type="GO" id="GO:0030488">
    <property type="term" value="P:tRNA methylation"/>
    <property type="evidence" value="ECO:0007669"/>
    <property type="project" value="InterPro"/>
</dbReference>
<keyword evidence="7" id="KW-0819">tRNA processing</keyword>
<evidence type="ECO:0000256" key="2">
    <source>
        <dbReference type="ARBA" id="ARBA00012796"/>
    </source>
</evidence>
<dbReference type="Proteomes" id="UP001213000">
    <property type="component" value="Unassembled WGS sequence"/>
</dbReference>
<gene>
    <name evidence="12" type="ORF">NP233_g10247</name>
</gene>
<dbReference type="GO" id="GO:0160107">
    <property type="term" value="F:tRNA (adenine(58)-N1)-methyltransferase activity"/>
    <property type="evidence" value="ECO:0007669"/>
    <property type="project" value="UniProtKB-EC"/>
</dbReference>
<dbReference type="InterPro" id="IPR014816">
    <property type="entry name" value="tRNA_MeTrfase_Gcd14"/>
</dbReference>